<comment type="subcellular location">
    <subcellularLocation>
        <location evidence="1">Nucleus</location>
    </subcellularLocation>
</comment>
<dbReference type="GO" id="GO:0000077">
    <property type="term" value="P:DNA damage checkpoint signaling"/>
    <property type="evidence" value="ECO:0007669"/>
    <property type="project" value="TreeGrafter"/>
</dbReference>
<feature type="compositionally biased region" description="Low complexity" evidence="4">
    <location>
        <begin position="665"/>
        <end position="677"/>
    </location>
</feature>
<feature type="region of interest" description="Disordered" evidence="4">
    <location>
        <begin position="222"/>
        <end position="362"/>
    </location>
</feature>
<comment type="caution">
    <text evidence="6">The sequence shown here is derived from an EMBL/GenBank/DDBJ whole genome shotgun (WGS) entry which is preliminary data.</text>
</comment>
<reference evidence="6" key="1">
    <citation type="submission" date="2020-11" db="EMBL/GenBank/DDBJ databases">
        <authorList>
            <consortium name="DOE Joint Genome Institute"/>
            <person name="Ahrendt S."/>
            <person name="Riley R."/>
            <person name="Andreopoulos W."/>
            <person name="Labutti K."/>
            <person name="Pangilinan J."/>
            <person name="Ruiz-Duenas F.J."/>
            <person name="Barrasa J.M."/>
            <person name="Sanchez-Garcia M."/>
            <person name="Camarero S."/>
            <person name="Miyauchi S."/>
            <person name="Serrano A."/>
            <person name="Linde D."/>
            <person name="Babiker R."/>
            <person name="Drula E."/>
            <person name="Ayuso-Fernandez I."/>
            <person name="Pacheco R."/>
            <person name="Padilla G."/>
            <person name="Ferreira P."/>
            <person name="Barriuso J."/>
            <person name="Kellner H."/>
            <person name="Castanera R."/>
            <person name="Alfaro M."/>
            <person name="Ramirez L."/>
            <person name="Pisabarro A.G."/>
            <person name="Kuo A."/>
            <person name="Tritt A."/>
            <person name="Lipzen A."/>
            <person name="He G."/>
            <person name="Yan M."/>
            <person name="Ng V."/>
            <person name="Cullen D."/>
            <person name="Martin F."/>
            <person name="Rosso M.-N."/>
            <person name="Henrissat B."/>
            <person name="Hibbett D."/>
            <person name="Martinez A.T."/>
            <person name="Grigoriev I.V."/>
        </authorList>
    </citation>
    <scope>NUCLEOTIDE SEQUENCE</scope>
    <source>
        <strain evidence="6">CIRM-BRFM 674</strain>
    </source>
</reference>
<feature type="compositionally biased region" description="Basic and acidic residues" evidence="4">
    <location>
        <begin position="285"/>
        <end position="297"/>
    </location>
</feature>
<sequence length="1191" mass="131772">MDAFDNGDPDSSQATQMIQDLLERDNSPGKRTDSRSSALKTQNYHFNENSSDSIPSSRTSHSIPQYHFHGLVSTQTQSQHYGDDEEPQEGSQKENIGAVKLSKESPPMRPSSPEASSSRNLAARAPSADLRGDAASAYEKGPIKKPTNVAFQSPRPKGGMVAGTSKPNTIHKAYKATAQPPSRYRAPPRPPARASSQDSFANDPRINEQYFVSKADQFVTPLSELGGRSSPSYDLDTTTSTSLGDSMYGHSRSTRQATARSPPRGKILVESTPSNSSQSQSQLSEDEHPSVSDRYQDGHPAYPLQGEQAHNRYRNNNYPNSYDMPPNRQLSPPDIHPDLLATQPSTQPSVPADFPATQPSTQTDNPYTAEIDNNMSHSATVEMAATWIIPRAPRSLALSVPKEKQHRYRQEGNVQNSTPFVRMEHPFLDQPEPATSIAQSDCQETQPSYPEPPPPRRGFPIKPLTSTNPSIPSTTNVDSMEVVPDSEPSRSRKFHSPAKPPTQQPQHIQPSVPVPAQATTSNLEGPEAHEDVEMRTAHEVVVEQEEEEDEEEEEVPLAKVAPPAKRPRGRPPGSGKKGINNKGKEKEAPPPVQTAKGKQVAQPTKFTQKPAVPQFHMRTKHVPSSETAEVPSSMPEQDIPKNTRAMRNRVPTEPSKRSVQKRPASKASSRSTSNATTSHRRHAEDDEGGGCEREGDDDTELADEEYQDAYEDNSLSPPRKRKRTEKGEAVASGYRGTAKRPKRMAPTPGTRSSGKAFASTATRGTPGSRVFALWTQDGHYYPGTVHSTDNHLLYNIKFDDQTEAWVSIDDIRICDLRIGDDVLFGNRARPAKITNVDGLKDGFVRIGDDGKIEEKAVSELRIAHKTILFTWADRKVTPQTISTTVKPVRKQPSPSPSKLSMVGVPTDKRGSRKKVLPNTGLIITLSAHNQSPKKERENVLNAVNDSGGFLIEDMKDVIKMEGKLSASNNRWTITKSEVKWIGNTAMHRLFLVADDYNQKPKYLMAIALGIPCLSTSWLQTCVNLGEEKDWTGFLLPQGYSDALKARLSQQIDIDWGNSIHHLTDIMNNPVARKLYTGKSILCVGHDMICPPKTKRRTGTDERALEASTALPRIILAMGAEIVEAVTEARYASKSLADYDYLVIKEPEQYLREYSQCTTVHWPYVKQCLLASRHLPLPVWPKEAEEEYSQET</sequence>
<dbReference type="GO" id="GO:0042393">
    <property type="term" value="F:histone binding"/>
    <property type="evidence" value="ECO:0007669"/>
    <property type="project" value="TreeGrafter"/>
</dbReference>
<feature type="compositionally biased region" description="Polar residues" evidence="4">
    <location>
        <begin position="436"/>
        <end position="446"/>
    </location>
</feature>
<feature type="compositionally biased region" description="Low complexity" evidence="4">
    <location>
        <begin position="571"/>
        <end position="581"/>
    </location>
</feature>
<dbReference type="Gene3D" id="2.30.30.140">
    <property type="match status" value="1"/>
</dbReference>
<feature type="compositionally biased region" description="Acidic residues" evidence="4">
    <location>
        <begin position="685"/>
        <end position="711"/>
    </location>
</feature>
<feature type="region of interest" description="Disordered" evidence="4">
    <location>
        <begin position="1"/>
        <end position="208"/>
    </location>
</feature>
<dbReference type="PROSITE" id="PS50172">
    <property type="entry name" value="BRCT"/>
    <property type="match status" value="1"/>
</dbReference>
<dbReference type="SUPFAM" id="SSF63748">
    <property type="entry name" value="Tudor/PWWP/MBT"/>
    <property type="match status" value="1"/>
</dbReference>
<feature type="compositionally biased region" description="Basic and acidic residues" evidence="4">
    <location>
        <begin position="21"/>
        <end position="34"/>
    </location>
</feature>
<evidence type="ECO:0000256" key="4">
    <source>
        <dbReference type="SAM" id="MobiDB-lite"/>
    </source>
</evidence>
<feature type="compositionally biased region" description="Acidic residues" evidence="4">
    <location>
        <begin position="542"/>
        <end position="555"/>
    </location>
</feature>
<evidence type="ECO:0000256" key="1">
    <source>
        <dbReference type="ARBA" id="ARBA00004123"/>
    </source>
</evidence>
<accession>A0A9P6CZ28</accession>
<keyword evidence="2" id="KW-0227">DNA damage</keyword>
<dbReference type="OrthoDB" id="129353at2759"/>
<feature type="domain" description="BRCT" evidence="5">
    <location>
        <begin position="919"/>
        <end position="1035"/>
    </location>
</feature>
<name>A0A9P6CZ28_9AGAR</name>
<keyword evidence="7" id="KW-1185">Reference proteome</keyword>
<feature type="compositionally biased region" description="Polar residues" evidence="4">
    <location>
        <begin position="35"/>
        <end position="63"/>
    </location>
</feature>
<evidence type="ECO:0000259" key="5">
    <source>
        <dbReference type="PROSITE" id="PS50172"/>
    </source>
</evidence>
<dbReference type="InterPro" id="IPR036420">
    <property type="entry name" value="BRCT_dom_sf"/>
</dbReference>
<gene>
    <name evidence="6" type="ORF">BDN70DRAFT_872278</name>
</gene>
<feature type="compositionally biased region" description="Basic and acidic residues" evidence="4">
    <location>
        <begin position="526"/>
        <end position="541"/>
    </location>
</feature>
<dbReference type="Pfam" id="PF18115">
    <property type="entry name" value="Tudor_3"/>
    <property type="match status" value="1"/>
</dbReference>
<evidence type="ECO:0000313" key="6">
    <source>
        <dbReference type="EMBL" id="KAF9484732.1"/>
    </source>
</evidence>
<dbReference type="InterPro" id="IPR041297">
    <property type="entry name" value="Crb2_Tudor"/>
</dbReference>
<feature type="compositionally biased region" description="Polar residues" evidence="4">
    <location>
        <begin position="9"/>
        <end position="18"/>
    </location>
</feature>
<evidence type="ECO:0000256" key="3">
    <source>
        <dbReference type="ARBA" id="ARBA00023242"/>
    </source>
</evidence>
<dbReference type="InterPro" id="IPR047252">
    <property type="entry name" value="TP53BP1-like"/>
</dbReference>
<dbReference type="Proteomes" id="UP000807469">
    <property type="component" value="Unassembled WGS sequence"/>
</dbReference>
<evidence type="ECO:0000313" key="7">
    <source>
        <dbReference type="Proteomes" id="UP000807469"/>
    </source>
</evidence>
<dbReference type="EMBL" id="MU155141">
    <property type="protein sequence ID" value="KAF9484732.1"/>
    <property type="molecule type" value="Genomic_DNA"/>
</dbReference>
<feature type="region of interest" description="Disordered" evidence="4">
    <location>
        <begin position="884"/>
        <end position="911"/>
    </location>
</feature>
<dbReference type="CDD" id="cd17745">
    <property type="entry name" value="BRCT_p53bp1_rpt1"/>
    <property type="match status" value="1"/>
</dbReference>
<protein>
    <recommendedName>
        <fullName evidence="5">BRCT domain-containing protein</fullName>
    </recommendedName>
</protein>
<feature type="region of interest" description="Disordered" evidence="4">
    <location>
        <begin position="431"/>
        <end position="763"/>
    </location>
</feature>
<dbReference type="PANTHER" id="PTHR15321">
    <property type="entry name" value="TUMOR SUPPRESSOR P53-BINDING PROTEIN 1"/>
    <property type="match status" value="1"/>
</dbReference>
<dbReference type="GO" id="GO:0005634">
    <property type="term" value="C:nucleus"/>
    <property type="evidence" value="ECO:0007669"/>
    <property type="project" value="UniProtKB-SubCell"/>
</dbReference>
<proteinExistence type="predicted"/>
<dbReference type="PANTHER" id="PTHR15321:SF3">
    <property type="entry name" value="TP53-BINDING PROTEIN 1"/>
    <property type="match status" value="1"/>
</dbReference>
<evidence type="ECO:0000256" key="2">
    <source>
        <dbReference type="ARBA" id="ARBA00022763"/>
    </source>
</evidence>
<feature type="compositionally biased region" description="Low complexity" evidence="4">
    <location>
        <begin position="458"/>
        <end position="476"/>
    </location>
</feature>
<dbReference type="SUPFAM" id="SSF52113">
    <property type="entry name" value="BRCT domain"/>
    <property type="match status" value="1"/>
</dbReference>
<dbReference type="Gene3D" id="3.40.50.10190">
    <property type="entry name" value="BRCT domain"/>
    <property type="match status" value="1"/>
</dbReference>
<dbReference type="InterPro" id="IPR047249">
    <property type="entry name" value="BRCT_p53bp1-like_rpt1"/>
</dbReference>
<dbReference type="GO" id="GO:0045944">
    <property type="term" value="P:positive regulation of transcription by RNA polymerase II"/>
    <property type="evidence" value="ECO:0007669"/>
    <property type="project" value="TreeGrafter"/>
</dbReference>
<keyword evidence="3" id="KW-0539">Nucleus</keyword>
<feature type="compositionally biased region" description="Low complexity" evidence="4">
    <location>
        <begin position="229"/>
        <end position="246"/>
    </location>
</feature>
<dbReference type="CDD" id="cd20383">
    <property type="entry name" value="Tudor_53BP1"/>
    <property type="match status" value="1"/>
</dbReference>
<organism evidence="6 7">
    <name type="scientific">Pholiota conissans</name>
    <dbReference type="NCBI Taxonomy" id="109636"/>
    <lineage>
        <taxon>Eukaryota</taxon>
        <taxon>Fungi</taxon>
        <taxon>Dikarya</taxon>
        <taxon>Basidiomycota</taxon>
        <taxon>Agaricomycotina</taxon>
        <taxon>Agaricomycetes</taxon>
        <taxon>Agaricomycetidae</taxon>
        <taxon>Agaricales</taxon>
        <taxon>Agaricineae</taxon>
        <taxon>Strophariaceae</taxon>
        <taxon>Pholiota</taxon>
    </lineage>
</organism>
<dbReference type="InterPro" id="IPR001357">
    <property type="entry name" value="BRCT_dom"/>
</dbReference>
<dbReference type="AlphaFoldDB" id="A0A9P6CZ28"/>
<feature type="compositionally biased region" description="Low complexity" evidence="4">
    <location>
        <begin position="271"/>
        <end position="283"/>
    </location>
</feature>
<feature type="compositionally biased region" description="Polar residues" evidence="4">
    <location>
        <begin position="749"/>
        <end position="763"/>
    </location>
</feature>